<sequence length="433" mass="50747">MRAMKTDGGLTRGRGITDITLTKWILEILQSVPICIALENFCGTRNITSKQHVEPRSSRHSSVSMEDELHHLSRPASASRTKLEKNVRGTCSSKTSNGMLDVASFRRSLKLLGLELEDSSKEHHDCGKKKLALSCRFCLKYEGRMTLCTGRFLDSSVIRALARIGPGFDFYGLNRESLAKAVYEEWYFKKLREARQKKEQQTLEQVEGQTKKEKVQEENIRKSEINFSKWKQMKINEKKSEQCVELKVPQNSSCNTSQSFSAKQEKINSAFLSWKQEKAKELRKKVLEDKNKRKAEEDKRKEDEENKAAANTAFQMWKSKTDEVLRLKSEVQERKKKREEEKKKKDMQEKKENARSSFDAWKRVKDEQLKNKSAEEKLANERRTREKHVRQSERLYESEQAFEEWLDHAQEKFFPQKNKKQGLRRQVQPWVPC</sequence>
<feature type="compositionally biased region" description="Basic and acidic residues" evidence="1">
    <location>
        <begin position="290"/>
        <end position="307"/>
    </location>
</feature>
<protein>
    <submittedName>
        <fullName evidence="2">Uncharacterized protein</fullName>
    </submittedName>
</protein>
<dbReference type="EMBL" id="OC000174">
    <property type="protein sequence ID" value="CAD7256408.1"/>
    <property type="molecule type" value="Genomic_DNA"/>
</dbReference>
<dbReference type="InterPro" id="IPR026106">
    <property type="entry name" value="MAP9"/>
</dbReference>
<dbReference type="GO" id="GO:0000235">
    <property type="term" value="C:astral microtubule"/>
    <property type="evidence" value="ECO:0007669"/>
    <property type="project" value="TreeGrafter"/>
</dbReference>
<dbReference type="AlphaFoldDB" id="A0A7R9FVA9"/>
<gene>
    <name evidence="2" type="ORF">TSIB3V08_LOCUS689</name>
</gene>
<evidence type="ECO:0000256" key="1">
    <source>
        <dbReference type="SAM" id="MobiDB-lite"/>
    </source>
</evidence>
<organism evidence="2">
    <name type="scientific">Timema shepardi</name>
    <name type="common">Walking stick</name>
    <dbReference type="NCBI Taxonomy" id="629360"/>
    <lineage>
        <taxon>Eukaryota</taxon>
        <taxon>Metazoa</taxon>
        <taxon>Ecdysozoa</taxon>
        <taxon>Arthropoda</taxon>
        <taxon>Hexapoda</taxon>
        <taxon>Insecta</taxon>
        <taxon>Pterygota</taxon>
        <taxon>Neoptera</taxon>
        <taxon>Polyneoptera</taxon>
        <taxon>Phasmatodea</taxon>
        <taxon>Timematodea</taxon>
        <taxon>Timematoidea</taxon>
        <taxon>Timematidae</taxon>
        <taxon>Timema</taxon>
    </lineage>
</organism>
<evidence type="ECO:0000313" key="2">
    <source>
        <dbReference type="EMBL" id="CAD7256408.1"/>
    </source>
</evidence>
<feature type="region of interest" description="Disordered" evidence="1">
    <location>
        <begin position="290"/>
        <end position="316"/>
    </location>
</feature>
<dbReference type="GO" id="GO:0008017">
    <property type="term" value="F:microtubule binding"/>
    <property type="evidence" value="ECO:0007669"/>
    <property type="project" value="TreeGrafter"/>
</dbReference>
<reference evidence="2" key="1">
    <citation type="submission" date="2020-11" db="EMBL/GenBank/DDBJ databases">
        <authorList>
            <person name="Tran Van P."/>
        </authorList>
    </citation>
    <scope>NUCLEOTIDE SEQUENCE</scope>
</reference>
<dbReference type="GO" id="GO:0090307">
    <property type="term" value="P:mitotic spindle assembly"/>
    <property type="evidence" value="ECO:0007669"/>
    <property type="project" value="TreeGrafter"/>
</dbReference>
<dbReference type="PANTHER" id="PTHR14739:SF9">
    <property type="entry name" value="MICROTUBULE-ASSOCIATED PROTEIN 9"/>
    <property type="match status" value="1"/>
</dbReference>
<name>A0A7R9FVA9_TIMSH</name>
<feature type="region of interest" description="Disordered" evidence="1">
    <location>
        <begin position="328"/>
        <end position="393"/>
    </location>
</feature>
<feature type="region of interest" description="Disordered" evidence="1">
    <location>
        <begin position="49"/>
        <end position="76"/>
    </location>
</feature>
<proteinExistence type="predicted"/>
<dbReference type="PANTHER" id="PTHR14739">
    <property type="entry name" value="MICROTUBULE-ASSOCIATED PROTEIN 9"/>
    <property type="match status" value="1"/>
</dbReference>
<accession>A0A7R9FVA9</accession>
<dbReference type="GO" id="GO:0000281">
    <property type="term" value="P:mitotic cytokinesis"/>
    <property type="evidence" value="ECO:0007669"/>
    <property type="project" value="InterPro"/>
</dbReference>
<dbReference type="GO" id="GO:1902412">
    <property type="term" value="P:regulation of mitotic cytokinesis"/>
    <property type="evidence" value="ECO:0007669"/>
    <property type="project" value="TreeGrafter"/>
</dbReference>